<proteinExistence type="inferred from homology"/>
<organism evidence="5 6">
    <name type="scientific">Vanilla planifolia</name>
    <name type="common">Vanilla</name>
    <dbReference type="NCBI Taxonomy" id="51239"/>
    <lineage>
        <taxon>Eukaryota</taxon>
        <taxon>Viridiplantae</taxon>
        <taxon>Streptophyta</taxon>
        <taxon>Embryophyta</taxon>
        <taxon>Tracheophyta</taxon>
        <taxon>Spermatophyta</taxon>
        <taxon>Magnoliopsida</taxon>
        <taxon>Liliopsida</taxon>
        <taxon>Asparagales</taxon>
        <taxon>Orchidaceae</taxon>
        <taxon>Vanilloideae</taxon>
        <taxon>Vanilleae</taxon>
        <taxon>Vanilla</taxon>
    </lineage>
</organism>
<feature type="domain" description="FH2" evidence="4">
    <location>
        <begin position="1"/>
        <end position="220"/>
    </location>
</feature>
<dbReference type="GO" id="GO:0051015">
    <property type="term" value="F:actin filament binding"/>
    <property type="evidence" value="ECO:0007669"/>
    <property type="project" value="InterPro"/>
</dbReference>
<evidence type="ECO:0000313" key="6">
    <source>
        <dbReference type="Proteomes" id="UP000636800"/>
    </source>
</evidence>
<dbReference type="GO" id="GO:0016020">
    <property type="term" value="C:membrane"/>
    <property type="evidence" value="ECO:0007669"/>
    <property type="project" value="UniProtKB-SubCell"/>
</dbReference>
<name>A0A835R9G3_VANPL</name>
<comment type="caution">
    <text evidence="5">The sequence shown here is derived from an EMBL/GenBank/DDBJ whole genome shotgun (WGS) entry which is preliminary data.</text>
</comment>
<reference evidence="5 6" key="1">
    <citation type="journal article" date="2020" name="Nat. Food">
        <title>A phased Vanilla planifolia genome enables genetic improvement of flavour and production.</title>
        <authorList>
            <person name="Hasing T."/>
            <person name="Tang H."/>
            <person name="Brym M."/>
            <person name="Khazi F."/>
            <person name="Huang T."/>
            <person name="Chambers A.H."/>
        </authorList>
    </citation>
    <scope>NUCLEOTIDE SEQUENCE [LARGE SCALE GENOMIC DNA]</scope>
    <source>
        <tissue evidence="5">Leaf</tissue>
    </source>
</reference>
<accession>A0A835R9G3</accession>
<dbReference type="PANTHER" id="PTHR23213:SF368">
    <property type="entry name" value="HISTONE H3-K79 METHYLTRANSFERASE"/>
    <property type="match status" value="1"/>
</dbReference>
<dbReference type="OrthoDB" id="696494at2759"/>
<dbReference type="AlphaFoldDB" id="A0A835R9G3"/>
<keyword evidence="6" id="KW-1185">Reference proteome</keyword>
<sequence>MNVGTNRGEACAFKLDTLLKLVDIKGVDGKTTLLHFVVQEIIRAEGSRLLTSHPASANVKHSDAPHDDLKCRKLGLRVVGNLGSELRNVKKAASMDSEVLSSYVSKLAAGVSIIEEVLRLDEELPSLDHTRRFHEAMGGFMKKAEDGIIKVQAQESVAFSLVKEITEYFHGNSAKEEARPLRIFVVVRDFLSILEQVCKEVGKETDHAVVSPASRFPLPVNPSRIRALRDESSEEESSVSS</sequence>
<dbReference type="Gene3D" id="1.20.58.2220">
    <property type="entry name" value="Formin, FH2 domain"/>
    <property type="match status" value="1"/>
</dbReference>
<dbReference type="PROSITE" id="PS51444">
    <property type="entry name" value="FH2"/>
    <property type="match status" value="1"/>
</dbReference>
<dbReference type="PANTHER" id="PTHR23213">
    <property type="entry name" value="FORMIN-RELATED"/>
    <property type="match status" value="1"/>
</dbReference>
<evidence type="ECO:0000256" key="1">
    <source>
        <dbReference type="ARBA" id="ARBA00004167"/>
    </source>
</evidence>
<dbReference type="Proteomes" id="UP000636800">
    <property type="component" value="Chromosome 3"/>
</dbReference>
<evidence type="ECO:0000256" key="2">
    <source>
        <dbReference type="ARBA" id="ARBA00022729"/>
    </source>
</evidence>
<dbReference type="EMBL" id="JADCNL010000003">
    <property type="protein sequence ID" value="KAG0488256.1"/>
    <property type="molecule type" value="Genomic_DNA"/>
</dbReference>
<evidence type="ECO:0000259" key="4">
    <source>
        <dbReference type="PROSITE" id="PS51444"/>
    </source>
</evidence>
<dbReference type="InterPro" id="IPR042201">
    <property type="entry name" value="FH2_Formin_sf"/>
</dbReference>
<evidence type="ECO:0000256" key="3">
    <source>
        <dbReference type="ARBA" id="ARBA00025793"/>
    </source>
</evidence>
<protein>
    <recommendedName>
        <fullName evidence="4">FH2 domain-containing protein</fullName>
    </recommendedName>
</protein>
<comment type="subcellular location">
    <subcellularLocation>
        <location evidence="1">Membrane</location>
        <topology evidence="1">Single-pass membrane protein</topology>
    </subcellularLocation>
</comment>
<dbReference type="InterPro" id="IPR027643">
    <property type="entry name" value="Formin-like_plant"/>
</dbReference>
<keyword evidence="2" id="KW-0732">Signal</keyword>
<comment type="similarity">
    <text evidence="3">Belongs to the formin-like family. Class-I subfamily.</text>
</comment>
<dbReference type="Pfam" id="PF02181">
    <property type="entry name" value="FH2"/>
    <property type="match status" value="1"/>
</dbReference>
<evidence type="ECO:0000313" key="5">
    <source>
        <dbReference type="EMBL" id="KAG0488256.1"/>
    </source>
</evidence>
<dbReference type="InterPro" id="IPR015425">
    <property type="entry name" value="FH2_Formin"/>
</dbReference>
<dbReference type="GO" id="GO:0045010">
    <property type="term" value="P:actin nucleation"/>
    <property type="evidence" value="ECO:0007669"/>
    <property type="project" value="InterPro"/>
</dbReference>
<gene>
    <name evidence="5" type="ORF">HPP92_007067</name>
</gene>
<dbReference type="SUPFAM" id="SSF101447">
    <property type="entry name" value="Formin homology 2 domain (FH2 domain)"/>
    <property type="match status" value="1"/>
</dbReference>